<feature type="binding site" evidence="5">
    <location>
        <position position="129"/>
    </location>
    <ligand>
        <name>substrate</name>
    </ligand>
</feature>
<feature type="binding site" evidence="5">
    <location>
        <begin position="138"/>
        <end position="139"/>
    </location>
    <ligand>
        <name>FMN</name>
        <dbReference type="ChEBI" id="CHEBI:58210"/>
    </ligand>
</feature>
<keyword evidence="9" id="KW-1185">Reference proteome</keyword>
<protein>
    <recommendedName>
        <fullName evidence="5">Pyridoxine/pyridoxamine 5'-phosphate oxidase</fullName>
        <ecNumber evidence="5">1.4.3.5</ecNumber>
    </recommendedName>
    <alternativeName>
        <fullName evidence="5">PNP/PMP oxidase</fullName>
        <shortName evidence="5">PNPOx</shortName>
    </alternativeName>
    <alternativeName>
        <fullName evidence="5">Pyridoxal 5'-phosphate synthase</fullName>
    </alternativeName>
</protein>
<evidence type="ECO:0000313" key="9">
    <source>
        <dbReference type="Proteomes" id="UP001249959"/>
    </source>
</evidence>
<evidence type="ECO:0000256" key="3">
    <source>
        <dbReference type="ARBA" id="ARBA00022643"/>
    </source>
</evidence>
<dbReference type="SUPFAM" id="SSF50475">
    <property type="entry name" value="FMN-binding split barrel"/>
    <property type="match status" value="1"/>
</dbReference>
<dbReference type="Pfam" id="PF01243">
    <property type="entry name" value="PNPOx_N"/>
    <property type="match status" value="1"/>
</dbReference>
<evidence type="ECO:0000259" key="6">
    <source>
        <dbReference type="Pfam" id="PF01243"/>
    </source>
</evidence>
<comment type="catalytic activity">
    <reaction evidence="5">
        <text>pyridoxamine 5'-phosphate + O2 + H2O = pyridoxal 5'-phosphate + H2O2 + NH4(+)</text>
        <dbReference type="Rhea" id="RHEA:15817"/>
        <dbReference type="ChEBI" id="CHEBI:15377"/>
        <dbReference type="ChEBI" id="CHEBI:15379"/>
        <dbReference type="ChEBI" id="CHEBI:16240"/>
        <dbReference type="ChEBI" id="CHEBI:28938"/>
        <dbReference type="ChEBI" id="CHEBI:58451"/>
        <dbReference type="ChEBI" id="CHEBI:597326"/>
        <dbReference type="EC" id="1.4.3.5"/>
    </reaction>
</comment>
<dbReference type="Pfam" id="PF10590">
    <property type="entry name" value="PNP_phzG_C"/>
    <property type="match status" value="1"/>
</dbReference>
<keyword evidence="5" id="KW-0664">Pyridoxine biosynthesis</keyword>
<dbReference type="PIRSF" id="PIRSF000190">
    <property type="entry name" value="Pyd_amn-ph_oxd"/>
    <property type="match status" value="1"/>
</dbReference>
<organism evidence="8 9">
    <name type="scientific">Aquirufa regiilacus</name>
    <dbReference type="NCBI Taxonomy" id="3024868"/>
    <lineage>
        <taxon>Bacteria</taxon>
        <taxon>Pseudomonadati</taxon>
        <taxon>Bacteroidota</taxon>
        <taxon>Cytophagia</taxon>
        <taxon>Cytophagales</taxon>
        <taxon>Flectobacillaceae</taxon>
        <taxon>Aquirufa</taxon>
    </lineage>
</organism>
<comment type="catalytic activity">
    <reaction evidence="5">
        <text>pyridoxine 5'-phosphate + O2 = pyridoxal 5'-phosphate + H2O2</text>
        <dbReference type="Rhea" id="RHEA:15149"/>
        <dbReference type="ChEBI" id="CHEBI:15379"/>
        <dbReference type="ChEBI" id="CHEBI:16240"/>
        <dbReference type="ChEBI" id="CHEBI:58589"/>
        <dbReference type="ChEBI" id="CHEBI:597326"/>
        <dbReference type="EC" id="1.4.3.5"/>
    </reaction>
</comment>
<dbReference type="RefSeq" id="WP_315577482.1">
    <property type="nucleotide sequence ID" value="NZ_JARDXH010000008.1"/>
</dbReference>
<reference evidence="8 9" key="1">
    <citation type="submission" date="2023-09" db="EMBL/GenBank/DDBJ databases">
        <title>Aquirufa genomes.</title>
        <authorList>
            <person name="Pitt A."/>
        </authorList>
    </citation>
    <scope>NUCLEOTIDE SEQUENCE [LARGE SCALE GENOMIC DNA]</scope>
    <source>
        <strain evidence="8 9">LEOWEIH-7C</strain>
    </source>
</reference>
<comment type="cofactor">
    <cofactor evidence="5">
        <name>FMN</name>
        <dbReference type="ChEBI" id="CHEBI:58210"/>
    </cofactor>
    <text evidence="5">Binds 1 FMN per subunit.</text>
</comment>
<evidence type="ECO:0000256" key="1">
    <source>
        <dbReference type="ARBA" id="ARBA00007301"/>
    </source>
</evidence>
<gene>
    <name evidence="5 8" type="primary">pdxH</name>
    <name evidence="8" type="ORF">PQG45_05700</name>
</gene>
<feature type="binding site" evidence="5">
    <location>
        <position position="121"/>
    </location>
    <ligand>
        <name>substrate</name>
    </ligand>
</feature>
<dbReference type="HAMAP" id="MF_01629">
    <property type="entry name" value="PdxH"/>
    <property type="match status" value="1"/>
</dbReference>
<comment type="subunit">
    <text evidence="5">Homodimer.</text>
</comment>
<comment type="pathway">
    <text evidence="5">Cofactor metabolism; pyridoxal 5'-phosphate salvage; pyridoxal 5'-phosphate from pyridoxamine 5'-phosphate: step 1/1.</text>
</comment>
<comment type="pathway">
    <text evidence="5">Cofactor metabolism; pyridoxal 5'-phosphate salvage; pyridoxal 5'-phosphate from pyridoxine 5'-phosphate: step 1/1.</text>
</comment>
<evidence type="ECO:0000256" key="4">
    <source>
        <dbReference type="ARBA" id="ARBA00023002"/>
    </source>
</evidence>
<dbReference type="NCBIfam" id="TIGR00558">
    <property type="entry name" value="pdxH"/>
    <property type="match status" value="1"/>
</dbReference>
<feature type="binding site" evidence="5">
    <location>
        <position position="183"/>
    </location>
    <ligand>
        <name>FMN</name>
        <dbReference type="ChEBI" id="CHEBI:58210"/>
    </ligand>
</feature>
<evidence type="ECO:0000256" key="5">
    <source>
        <dbReference type="HAMAP-Rule" id="MF_01629"/>
    </source>
</evidence>
<keyword evidence="4 5" id="KW-0560">Oxidoreductase</keyword>
<dbReference type="InterPro" id="IPR011576">
    <property type="entry name" value="Pyridox_Oxase_N"/>
</dbReference>
<name>A0ABU3TRN7_9BACT</name>
<dbReference type="EMBL" id="JAVNWW010000001">
    <property type="protein sequence ID" value="MDU0808528.1"/>
    <property type="molecule type" value="Genomic_DNA"/>
</dbReference>
<dbReference type="GO" id="GO:0004733">
    <property type="term" value="F:pyridoxamine phosphate oxidase activity"/>
    <property type="evidence" value="ECO:0007669"/>
    <property type="project" value="UniProtKB-EC"/>
</dbReference>
<feature type="binding site" evidence="5">
    <location>
        <position position="80"/>
    </location>
    <ligand>
        <name>FMN</name>
        <dbReference type="ChEBI" id="CHEBI:58210"/>
    </ligand>
</feature>
<feature type="binding site" evidence="5">
    <location>
        <position position="125"/>
    </location>
    <ligand>
        <name>substrate</name>
    </ligand>
</feature>
<dbReference type="InterPro" id="IPR019576">
    <property type="entry name" value="Pyridoxamine_oxidase_dimer_C"/>
</dbReference>
<feature type="binding site" evidence="5">
    <location>
        <position position="103"/>
    </location>
    <ligand>
        <name>FMN</name>
        <dbReference type="ChEBI" id="CHEBI:58210"/>
    </ligand>
</feature>
<dbReference type="Proteomes" id="UP001249959">
    <property type="component" value="Unassembled WGS sequence"/>
</dbReference>
<feature type="binding site" evidence="5">
    <location>
        <position position="81"/>
    </location>
    <ligand>
        <name>FMN</name>
        <dbReference type="ChEBI" id="CHEBI:58210"/>
    </ligand>
</feature>
<feature type="binding site" evidence="5">
    <location>
        <begin position="60"/>
        <end position="65"/>
    </location>
    <ligand>
        <name>FMN</name>
        <dbReference type="ChEBI" id="CHEBI:58210"/>
    </ligand>
</feature>
<comment type="caution">
    <text evidence="8">The sequence shown here is derived from an EMBL/GenBank/DDBJ whole genome shotgun (WGS) entry which is preliminary data.</text>
</comment>
<comment type="function">
    <text evidence="5">Catalyzes the oxidation of either pyridoxine 5'-phosphate (PNP) or pyridoxamine 5'-phosphate (PMP) into pyridoxal 5'-phosphate (PLP).</text>
</comment>
<evidence type="ECO:0000256" key="2">
    <source>
        <dbReference type="ARBA" id="ARBA00022630"/>
    </source>
</evidence>
<feature type="binding site" evidence="5">
    <location>
        <position position="65"/>
    </location>
    <ligand>
        <name>substrate</name>
    </ligand>
</feature>
<keyword evidence="3 5" id="KW-0288">FMN</keyword>
<dbReference type="PANTHER" id="PTHR10851">
    <property type="entry name" value="PYRIDOXINE-5-PHOSPHATE OXIDASE"/>
    <property type="match status" value="1"/>
</dbReference>
<dbReference type="PROSITE" id="PS01064">
    <property type="entry name" value="PYRIDOX_OXIDASE"/>
    <property type="match status" value="1"/>
</dbReference>
<dbReference type="InterPro" id="IPR019740">
    <property type="entry name" value="Pyridox_Oxase_CS"/>
</dbReference>
<feature type="domain" description="Pyridoxine 5'-phosphate oxidase dimerisation C-terminal" evidence="7">
    <location>
        <begin position="170"/>
        <end position="210"/>
    </location>
</feature>
<proteinExistence type="inferred from homology"/>
<keyword evidence="2 5" id="KW-0285">Flavoprotein</keyword>
<feature type="binding site" evidence="5">
    <location>
        <begin position="74"/>
        <end position="75"/>
    </location>
    <ligand>
        <name>FMN</name>
        <dbReference type="ChEBI" id="CHEBI:58210"/>
    </ligand>
</feature>
<sequence>MNLAALRENYQKGELLETTVHQDPIEQFKIWFQEASNAKVPEPNAMFLSTVGHNNKPAGRIVLLKHVDEAFSFFTNYHSRKGAELAHHAQASITFFWGELERQIRIEGHVHKMSEVLSTEYFHQRPRESQLGAWVSDQSSRVESREYLEQRYAELAKEFEGKEIPKPAHWGGYELIPDYFEFWQGRPSRLHDRIVYEKNGQAWERYRIAP</sequence>
<dbReference type="Gene3D" id="2.30.110.10">
    <property type="entry name" value="Electron Transport, Fmn-binding Protein, Chain A"/>
    <property type="match status" value="1"/>
</dbReference>
<feature type="binding site" evidence="5">
    <location>
        <begin position="189"/>
        <end position="191"/>
    </location>
    <ligand>
        <name>substrate</name>
    </ligand>
</feature>
<comment type="similarity">
    <text evidence="1 5">Belongs to the pyridoxamine 5'-phosphate oxidase family.</text>
</comment>
<feature type="domain" description="Pyridoxamine 5'-phosphate oxidase N-terminal" evidence="6">
    <location>
        <begin position="33"/>
        <end position="154"/>
    </location>
</feature>
<dbReference type="PANTHER" id="PTHR10851:SF0">
    <property type="entry name" value="PYRIDOXINE-5'-PHOSPHATE OXIDASE"/>
    <property type="match status" value="1"/>
</dbReference>
<dbReference type="InterPro" id="IPR012349">
    <property type="entry name" value="Split_barrel_FMN-bd"/>
</dbReference>
<dbReference type="EC" id="1.4.3.5" evidence="5"/>
<accession>A0ABU3TRN7</accession>
<evidence type="ECO:0000313" key="8">
    <source>
        <dbReference type="EMBL" id="MDU0808528.1"/>
    </source>
</evidence>
<dbReference type="NCBIfam" id="NF004231">
    <property type="entry name" value="PRK05679.1"/>
    <property type="match status" value="1"/>
</dbReference>
<evidence type="ECO:0000259" key="7">
    <source>
        <dbReference type="Pfam" id="PF10590"/>
    </source>
</evidence>
<feature type="binding site" evidence="5">
    <location>
        <position position="193"/>
    </location>
    <ligand>
        <name>FMN</name>
        <dbReference type="ChEBI" id="CHEBI:58210"/>
    </ligand>
</feature>
<dbReference type="InterPro" id="IPR000659">
    <property type="entry name" value="Pyridox_Oxase"/>
</dbReference>